<protein>
    <recommendedName>
        <fullName evidence="1">AB hydrolase-1 domain-containing protein</fullName>
    </recommendedName>
</protein>
<sequence length="323" mass="34484">MHIACSGPTDSGKSTFVMEHGGGSNSLALKAIADDLAASHGRRACVYDRLGYGWTPSMYRKGKGEVFPTSGELLKSLLANAGETGPYTCVGHSAGGHACLRFALAVGDQVTGIAILDGYPDLISAGAFRPGTAHRTDSSPALPGTKLFGALVGPTGFSRLFIGNAGPDYEPQAQADAFKALYSQTRFWLSQYSDLAQAVDEGQDQFTWPLMGGVEDSRGIVTYGGTLNAHVLVLPADTTVYKICTADYEYNEYCCKDSNKDKDICTNQAEDSGMYLEQAGLYATSIGTSGAMEVAPRGAGHVYPQLKQYYPWVVERLLSHFPN</sequence>
<dbReference type="InterPro" id="IPR029058">
    <property type="entry name" value="AB_hydrolase_fold"/>
</dbReference>
<gene>
    <name evidence="2" type="ORF">HAND00432_LOCUS28107</name>
</gene>
<dbReference type="Gene3D" id="3.40.50.1820">
    <property type="entry name" value="alpha/beta hydrolase"/>
    <property type="match status" value="1"/>
</dbReference>
<feature type="domain" description="AB hydrolase-1" evidence="1">
    <location>
        <begin position="17"/>
        <end position="205"/>
    </location>
</feature>
<dbReference type="Pfam" id="PF12697">
    <property type="entry name" value="Abhydrolase_6"/>
    <property type="match status" value="1"/>
</dbReference>
<dbReference type="AlphaFoldDB" id="A0A6U5B7F5"/>
<evidence type="ECO:0000259" key="1">
    <source>
        <dbReference type="Pfam" id="PF12697"/>
    </source>
</evidence>
<dbReference type="InterPro" id="IPR000073">
    <property type="entry name" value="AB_hydrolase_1"/>
</dbReference>
<name>A0A6U5B7F5_HEMAN</name>
<reference evidence="2" key="1">
    <citation type="submission" date="2021-01" db="EMBL/GenBank/DDBJ databases">
        <authorList>
            <person name="Corre E."/>
            <person name="Pelletier E."/>
            <person name="Niang G."/>
            <person name="Scheremetjew M."/>
            <person name="Finn R."/>
            <person name="Kale V."/>
            <person name="Holt S."/>
            <person name="Cochrane G."/>
            <person name="Meng A."/>
            <person name="Brown T."/>
            <person name="Cohen L."/>
        </authorList>
    </citation>
    <scope>NUCLEOTIDE SEQUENCE</scope>
    <source>
        <strain evidence="2">CCMP644</strain>
    </source>
</reference>
<organism evidence="2">
    <name type="scientific">Hemiselmis andersenii</name>
    <name type="common">Cryptophyte alga</name>
    <dbReference type="NCBI Taxonomy" id="464988"/>
    <lineage>
        <taxon>Eukaryota</taxon>
        <taxon>Cryptophyceae</taxon>
        <taxon>Cryptomonadales</taxon>
        <taxon>Hemiselmidaceae</taxon>
        <taxon>Hemiselmis</taxon>
    </lineage>
</organism>
<dbReference type="EMBL" id="HBFX01046719">
    <property type="protein sequence ID" value="CAD8977099.1"/>
    <property type="molecule type" value="Transcribed_RNA"/>
</dbReference>
<dbReference type="SUPFAM" id="SSF53474">
    <property type="entry name" value="alpha/beta-Hydrolases"/>
    <property type="match status" value="1"/>
</dbReference>
<accession>A0A6U5B7F5</accession>
<evidence type="ECO:0000313" key="2">
    <source>
        <dbReference type="EMBL" id="CAD8977099.1"/>
    </source>
</evidence>
<proteinExistence type="predicted"/>